<comment type="subcellular location">
    <subcellularLocation>
        <location evidence="1">Endosome membrane</location>
        <topology evidence="1">Multi-pass membrane protein</topology>
    </subcellularLocation>
    <subcellularLocation>
        <location evidence="2">Golgi apparatus membrane</location>
        <topology evidence="2">Multi-pass membrane protein</topology>
    </subcellularLocation>
</comment>
<keyword evidence="4 10" id="KW-0812">Transmembrane</keyword>
<keyword evidence="5" id="KW-0732">Signal</keyword>
<feature type="transmembrane region" description="Helical" evidence="10">
    <location>
        <begin position="383"/>
        <end position="405"/>
    </location>
</feature>
<accession>A0A3P5YCG7</accession>
<dbReference type="PANTHER" id="PTHR10766:SF119">
    <property type="entry name" value="TRANSMEMBRANE 9 SUPERFAMILY MEMBER 5"/>
    <property type="match status" value="1"/>
</dbReference>
<dbReference type="EMBL" id="LR031569">
    <property type="protein sequence ID" value="VDC65206.1"/>
    <property type="molecule type" value="Genomic_DNA"/>
</dbReference>
<feature type="transmembrane region" description="Helical" evidence="10">
    <location>
        <begin position="570"/>
        <end position="598"/>
    </location>
</feature>
<dbReference type="PANTHER" id="PTHR10766">
    <property type="entry name" value="TRANSMEMBRANE 9 SUPERFAMILY PROTEIN"/>
    <property type="match status" value="1"/>
</dbReference>
<reference evidence="12" key="1">
    <citation type="submission" date="2018-11" db="EMBL/GenBank/DDBJ databases">
        <authorList>
            <consortium name="Genoscope - CEA"/>
            <person name="William W."/>
        </authorList>
    </citation>
    <scope>NUCLEOTIDE SEQUENCE</scope>
</reference>
<proteinExistence type="inferred from homology"/>
<evidence type="ECO:0000256" key="8">
    <source>
        <dbReference type="ARBA" id="ARBA00023034"/>
    </source>
</evidence>
<evidence type="ECO:0000256" key="10">
    <source>
        <dbReference type="RuleBase" id="RU363079"/>
    </source>
</evidence>
<keyword evidence="9 10" id="KW-0472">Membrane</keyword>
<feature type="transmembrane region" description="Helical" evidence="10">
    <location>
        <begin position="306"/>
        <end position="331"/>
    </location>
</feature>
<dbReference type="InterPro" id="IPR004240">
    <property type="entry name" value="EMP70"/>
</dbReference>
<evidence type="ECO:0000256" key="3">
    <source>
        <dbReference type="ARBA" id="ARBA00005227"/>
    </source>
</evidence>
<evidence type="ECO:0000256" key="5">
    <source>
        <dbReference type="ARBA" id="ARBA00022729"/>
    </source>
</evidence>
<dbReference type="AlphaFoldDB" id="A0A3P5YCG7"/>
<evidence type="ECO:0000256" key="9">
    <source>
        <dbReference type="ARBA" id="ARBA00023136"/>
    </source>
</evidence>
<comment type="similarity">
    <text evidence="3 10">Belongs to the nonaspanin (TM9SF) (TC 9.A.2) family.</text>
</comment>
<protein>
    <recommendedName>
        <fullName evidence="10">Transmembrane 9 superfamily member</fullName>
    </recommendedName>
</protein>
<feature type="transmembrane region" description="Helical" evidence="10">
    <location>
        <begin position="539"/>
        <end position="558"/>
    </location>
</feature>
<evidence type="ECO:0000256" key="7">
    <source>
        <dbReference type="ARBA" id="ARBA00022989"/>
    </source>
</evidence>
<evidence type="ECO:0000256" key="6">
    <source>
        <dbReference type="ARBA" id="ARBA00022753"/>
    </source>
</evidence>
<feature type="transmembrane region" description="Helical" evidence="10">
    <location>
        <begin position="343"/>
        <end position="363"/>
    </location>
</feature>
<keyword evidence="8" id="KW-0333">Golgi apparatus</keyword>
<keyword evidence="6" id="KW-0967">Endosome</keyword>
<evidence type="ECO:0000256" key="4">
    <source>
        <dbReference type="ARBA" id="ARBA00022692"/>
    </source>
</evidence>
<name>A0A3P5YCG7_BRACM</name>
<dbReference type="Proteomes" id="UP000694005">
    <property type="component" value="Chromosome A06"/>
</dbReference>
<dbReference type="Gramene" id="A06p05620.2_BraZ1">
    <property type="protein sequence ID" value="A06p05620.2_BraZ1.CDS"/>
    <property type="gene ID" value="A06g05620.2_BraZ1"/>
</dbReference>
<evidence type="ECO:0000256" key="1">
    <source>
        <dbReference type="ARBA" id="ARBA00004337"/>
    </source>
</evidence>
<evidence type="ECO:0000313" key="12">
    <source>
        <dbReference type="EMBL" id="VDC65206.1"/>
    </source>
</evidence>
<sequence length="608" mass="69151">MYVSRAPLAHIYSFAKAAQECQIMGQFLLQVLLALTFWIGSGSSTRYNAGDHVPLFVNKVGPLHNPSETYQYYDLPFCRPEPVIEKQETLGEVLNGDRLMSSLYELKFKEDKTHSVLCHKRLTSSEIARFRDTIAQDFYFQMYYDDLPLWGFVGKVERDYSVHGGEENAKYYIFSHLNFNVLHNADEVIEIQSLSDPSYLVDISENAEIDVQFTYSVSWNLTSEGSERRMNKYSQASLHPISKKIHYFSFLNSISVVVLVVGLLSLLFMRHLKNELRSSSNGDEEDKREVGWKLIQSDVFRCPQNISLLCAFLGAGAQFLILIIALFALAFTGFLYPYNSGTLLTSLVIVYTLTSVVAGYTTASFHSHFEGAKQRRSVRLAGIIYTVPFFIIVSILNTVAITYGATAALPFGTIVVIILIYTLLNIPFLMLGGVLGNRFGLSEFQPPSAIKRNPREIPTQNWYRRKLYQMFLGGLVPFSAVALEWHQLYATLWGFKIYTSPGIMLFAFIVLILLSASVGVILTYIQLSGEDHEWWWRSFSCGGFAAIFMYGYGVFFYLRSDMTGLLQLSFYLGYTALFCYALFLVLGTISFLASWMFIRHIYRSVKLE</sequence>
<dbReference type="EMBL" id="LS974622">
    <property type="protein sequence ID" value="CAG7868322.1"/>
    <property type="molecule type" value="Genomic_DNA"/>
</dbReference>
<organism evidence="12">
    <name type="scientific">Brassica campestris</name>
    <name type="common">Field mustard</name>
    <dbReference type="NCBI Taxonomy" id="3711"/>
    <lineage>
        <taxon>Eukaryota</taxon>
        <taxon>Viridiplantae</taxon>
        <taxon>Streptophyta</taxon>
        <taxon>Embryophyta</taxon>
        <taxon>Tracheophyta</taxon>
        <taxon>Spermatophyta</taxon>
        <taxon>Magnoliopsida</taxon>
        <taxon>eudicotyledons</taxon>
        <taxon>Gunneridae</taxon>
        <taxon>Pentapetalae</taxon>
        <taxon>rosids</taxon>
        <taxon>malvids</taxon>
        <taxon>Brassicales</taxon>
        <taxon>Brassicaceae</taxon>
        <taxon>Brassiceae</taxon>
        <taxon>Brassica</taxon>
    </lineage>
</organism>
<feature type="transmembrane region" description="Helical" evidence="10">
    <location>
        <begin position="467"/>
        <end position="483"/>
    </location>
</feature>
<evidence type="ECO:0000256" key="2">
    <source>
        <dbReference type="ARBA" id="ARBA00004653"/>
    </source>
</evidence>
<dbReference type="GO" id="GO:0010008">
    <property type="term" value="C:endosome membrane"/>
    <property type="evidence" value="ECO:0007669"/>
    <property type="project" value="UniProtKB-SubCell"/>
</dbReference>
<dbReference type="GO" id="GO:0000139">
    <property type="term" value="C:Golgi membrane"/>
    <property type="evidence" value="ECO:0007669"/>
    <property type="project" value="UniProtKB-SubCell"/>
</dbReference>
<dbReference type="Pfam" id="PF02990">
    <property type="entry name" value="EMP70"/>
    <property type="match status" value="1"/>
</dbReference>
<keyword evidence="7 10" id="KW-1133">Transmembrane helix</keyword>
<feature type="transmembrane region" description="Helical" evidence="10">
    <location>
        <begin position="411"/>
        <end position="435"/>
    </location>
</feature>
<gene>
    <name evidence="12" type="ORF">BRAA06T23746Z</name>
    <name evidence="11" type="ORF">BRAPAZ1V2_A06P05620.2</name>
</gene>
<feature type="transmembrane region" description="Helical" evidence="10">
    <location>
        <begin position="247"/>
        <end position="269"/>
    </location>
</feature>
<evidence type="ECO:0000313" key="11">
    <source>
        <dbReference type="EMBL" id="CAG7868322.1"/>
    </source>
</evidence>
<feature type="transmembrane region" description="Helical" evidence="10">
    <location>
        <begin position="503"/>
        <end position="527"/>
    </location>
</feature>